<keyword evidence="1" id="KW-0732">Signal</keyword>
<evidence type="ECO:0000313" key="4">
    <source>
        <dbReference type="Proteomes" id="UP000286208"/>
    </source>
</evidence>
<sequence length="205" mass="20987">MHKLRTTVVAAAFAAVPLLAAAPAQAASLNIPGLIGQGIDTVERTAVAGISDTVVSLAQYAPAHAYLTGDPASRYIVVLGARLNADGLLPAVLNARLDAAAALARLHPQNKVIVSGGPTQALPYTEAQAMLVGLTLRGVNPANIILENDSYSTVDNARNTTQILSGAGANGAVLVTSASHIDRALATFRSASGQFQFMPVSVPGW</sequence>
<keyword evidence="4" id="KW-1185">Reference proteome</keyword>
<evidence type="ECO:0000313" key="3">
    <source>
        <dbReference type="EMBL" id="RVW09798.1"/>
    </source>
</evidence>
<dbReference type="Pfam" id="PF02698">
    <property type="entry name" value="DUF218"/>
    <property type="match status" value="1"/>
</dbReference>
<dbReference type="InterPro" id="IPR014729">
    <property type="entry name" value="Rossmann-like_a/b/a_fold"/>
</dbReference>
<dbReference type="GO" id="GO:0005886">
    <property type="term" value="C:plasma membrane"/>
    <property type="evidence" value="ECO:0007669"/>
    <property type="project" value="TreeGrafter"/>
</dbReference>
<dbReference type="CDD" id="cd06259">
    <property type="entry name" value="YdcF-like"/>
    <property type="match status" value="1"/>
</dbReference>
<dbReference type="InterPro" id="IPR051599">
    <property type="entry name" value="Cell_Envelope_Assoc"/>
</dbReference>
<accession>A0A438BFI8</accession>
<reference evidence="3 4" key="1">
    <citation type="submission" date="2018-11" db="EMBL/GenBank/DDBJ databases">
        <title>Rhodococcus spongicola sp. nov. and Rhodococcus xishaensis sp. nov. from marine sponges.</title>
        <authorList>
            <person name="Li L."/>
            <person name="Lin H.W."/>
        </authorList>
    </citation>
    <scope>NUCLEOTIDE SEQUENCE [LARGE SCALE GENOMIC DNA]</scope>
    <source>
        <strain evidence="3 4">CCTCC AB2014297</strain>
    </source>
</reference>
<feature type="domain" description="DUF218" evidence="2">
    <location>
        <begin position="75"/>
        <end position="200"/>
    </location>
</feature>
<organism evidence="3 4">
    <name type="scientific">Prescottella agglutinans</name>
    <dbReference type="NCBI Taxonomy" id="1644129"/>
    <lineage>
        <taxon>Bacteria</taxon>
        <taxon>Bacillati</taxon>
        <taxon>Actinomycetota</taxon>
        <taxon>Actinomycetes</taxon>
        <taxon>Mycobacteriales</taxon>
        <taxon>Nocardiaceae</taxon>
        <taxon>Prescottella</taxon>
    </lineage>
</organism>
<dbReference type="EMBL" id="RKLP01000004">
    <property type="protein sequence ID" value="RVW09798.1"/>
    <property type="molecule type" value="Genomic_DNA"/>
</dbReference>
<dbReference type="RefSeq" id="WP_127915938.1">
    <property type="nucleotide sequence ID" value="NZ_RKLP01000004.1"/>
</dbReference>
<dbReference type="AlphaFoldDB" id="A0A438BFI8"/>
<name>A0A438BFI8_9NOCA</name>
<evidence type="ECO:0000259" key="2">
    <source>
        <dbReference type="Pfam" id="PF02698"/>
    </source>
</evidence>
<comment type="caution">
    <text evidence="3">The sequence shown here is derived from an EMBL/GenBank/DDBJ whole genome shotgun (WGS) entry which is preliminary data.</text>
</comment>
<evidence type="ECO:0000256" key="1">
    <source>
        <dbReference type="SAM" id="SignalP"/>
    </source>
</evidence>
<protein>
    <submittedName>
        <fullName evidence="3">YdcF family protein</fullName>
    </submittedName>
</protein>
<dbReference type="PANTHER" id="PTHR30336:SF20">
    <property type="entry name" value="DUF218 DOMAIN-CONTAINING PROTEIN"/>
    <property type="match status" value="1"/>
</dbReference>
<feature type="chain" id="PRO_5019279857" evidence="1">
    <location>
        <begin position="27"/>
        <end position="205"/>
    </location>
</feature>
<dbReference type="OrthoDB" id="3289889at2"/>
<proteinExistence type="predicted"/>
<dbReference type="Proteomes" id="UP000286208">
    <property type="component" value="Unassembled WGS sequence"/>
</dbReference>
<dbReference type="PANTHER" id="PTHR30336">
    <property type="entry name" value="INNER MEMBRANE PROTEIN, PROBABLE PERMEASE"/>
    <property type="match status" value="1"/>
</dbReference>
<dbReference type="Gene3D" id="3.40.50.620">
    <property type="entry name" value="HUPs"/>
    <property type="match status" value="1"/>
</dbReference>
<dbReference type="InterPro" id="IPR003848">
    <property type="entry name" value="DUF218"/>
</dbReference>
<gene>
    <name evidence="3" type="ORF">EGT67_10120</name>
</gene>
<feature type="signal peptide" evidence="1">
    <location>
        <begin position="1"/>
        <end position="26"/>
    </location>
</feature>